<dbReference type="Gene3D" id="3.40.50.10750">
    <property type="entry name" value="Isocitrate/Isopropylmalate dehydrogenase-like"/>
    <property type="match status" value="1"/>
</dbReference>
<dbReference type="NCBIfam" id="NF004167">
    <property type="entry name" value="PRK05632.1"/>
    <property type="match status" value="1"/>
</dbReference>
<dbReference type="PANTHER" id="PTHR43356">
    <property type="entry name" value="PHOSPHATE ACETYLTRANSFERASE"/>
    <property type="match status" value="1"/>
</dbReference>
<dbReference type="InterPro" id="IPR042113">
    <property type="entry name" value="P_AcTrfase_dom1"/>
</dbReference>
<comment type="pathway">
    <text evidence="1">Metabolic intermediate biosynthesis; acetyl-CoA biosynthesis; acetyl-CoA from acetate: step 2/2.</text>
</comment>
<evidence type="ECO:0000256" key="6">
    <source>
        <dbReference type="ARBA" id="ARBA00031108"/>
    </source>
</evidence>
<evidence type="ECO:0000256" key="1">
    <source>
        <dbReference type="ARBA" id="ARBA00004989"/>
    </source>
</evidence>
<dbReference type="AlphaFoldDB" id="A0A1W6BWG2"/>
<dbReference type="Gene3D" id="3.40.50.10950">
    <property type="match status" value="1"/>
</dbReference>
<feature type="domain" description="Phosphate acetyl/butaryl transferase" evidence="7">
    <location>
        <begin position="183"/>
        <end position="496"/>
    </location>
</feature>
<reference evidence="8 9" key="1">
    <citation type="submission" date="2017-04" db="EMBL/GenBank/DDBJ databases">
        <title>Complete genome sequence of the Campylobacter cuniculorum type strain LMG24588.</title>
        <authorList>
            <person name="Miller W.G."/>
            <person name="Yee E."/>
            <person name="Revez J."/>
            <person name="Bono J.L."/>
            <person name="Rossi M."/>
        </authorList>
    </citation>
    <scope>NUCLEOTIDE SEQUENCE [LARGE SCALE GENOMIC DNA]</scope>
    <source>
        <strain evidence="8 9">LMG 24588</strain>
    </source>
</reference>
<dbReference type="STRING" id="1121267.CCUN_0788"/>
<keyword evidence="5 8" id="KW-0012">Acyltransferase</keyword>
<dbReference type="NCBIfam" id="NF007233">
    <property type="entry name" value="PRK09653.1"/>
    <property type="match status" value="1"/>
</dbReference>
<proteinExistence type="predicted"/>
<dbReference type="InterPro" id="IPR050500">
    <property type="entry name" value="Phos_Acetyltrans/Butyryltrans"/>
</dbReference>
<dbReference type="OrthoDB" id="9808984at2"/>
<protein>
    <recommendedName>
        <fullName evidence="3">Phosphate acetyltransferase</fullName>
        <ecNumber evidence="2">2.3.1.8</ecNumber>
    </recommendedName>
    <alternativeName>
        <fullName evidence="6">Phosphotransacetylase</fullName>
    </alternativeName>
</protein>
<evidence type="ECO:0000256" key="2">
    <source>
        <dbReference type="ARBA" id="ARBA00012707"/>
    </source>
</evidence>
<evidence type="ECO:0000259" key="7">
    <source>
        <dbReference type="Pfam" id="PF01515"/>
    </source>
</evidence>
<dbReference type="EMBL" id="CP020867">
    <property type="protein sequence ID" value="ARJ56405.1"/>
    <property type="molecule type" value="Genomic_DNA"/>
</dbReference>
<dbReference type="GO" id="GO:0008959">
    <property type="term" value="F:phosphate acetyltransferase activity"/>
    <property type="evidence" value="ECO:0007669"/>
    <property type="project" value="UniProtKB-EC"/>
</dbReference>
<name>A0A1W6BWG2_9BACT</name>
<dbReference type="SUPFAM" id="SSF53659">
    <property type="entry name" value="Isocitrate/Isopropylmalate dehydrogenase-like"/>
    <property type="match status" value="1"/>
</dbReference>
<dbReference type="PANTHER" id="PTHR43356:SF3">
    <property type="entry name" value="PHOSPHATE ACETYLTRANSFERASE"/>
    <property type="match status" value="1"/>
</dbReference>
<evidence type="ECO:0000313" key="8">
    <source>
        <dbReference type="EMBL" id="ARJ56405.1"/>
    </source>
</evidence>
<dbReference type="eggNOG" id="COG0280">
    <property type="taxonomic scope" value="Bacteria"/>
</dbReference>
<sequence>MASFYLIQSKNVEPDTKIGARLLEECVKTYKNIAIYRAVACENAILRVEKNLKHFNIKQNLESTYSFTLKNALKQLSEDSNFFFYKIIQDFENLKAQYDFIFVEGFHKLGILDGFESNVKLAKILNTPLVVINEKENEALIKNYLNQSLDGRPYALIDENFDFKELLSLKNYDFKTTYRFKFELNEKAKKDKKIVVLPESDDERILKASDILLKNALVKLILLGDENEIKQRAKNLGLNLNDAKIINPQNSSLSSEFANSLYEARKSKGMSLEEAQNLVKDRTYFGTLLVYNQKADAMVSGASTTTAQTIRPALQLIKTKEGIGCVSGIYFMGLEDKILAFADCAVNPNPNAKELAETAYISAQTAKSFGLETRIAMLSYSSGDSGKGESVDLVNEAVKIAKEKYPELQIDGPMQFDCAYDMKTGTKKMPDSKIAGKATIYIFPNLDSANICYKAVQRTANALAIGPILQGLKKPVNDLSRGCSINDIVDTVILSAIQAQA</sequence>
<dbReference type="Pfam" id="PF01515">
    <property type="entry name" value="PTA_PTB"/>
    <property type="match status" value="1"/>
</dbReference>
<gene>
    <name evidence="8" type="primary">pta</name>
    <name evidence="8" type="ORF">CCUN_0788</name>
</gene>
<dbReference type="InterPro" id="IPR004614">
    <property type="entry name" value="P_AcTrfase"/>
</dbReference>
<dbReference type="InterPro" id="IPR002505">
    <property type="entry name" value="PTA_PTB"/>
</dbReference>
<dbReference type="NCBIfam" id="TIGR00651">
    <property type="entry name" value="pta"/>
    <property type="match status" value="1"/>
</dbReference>
<evidence type="ECO:0000256" key="3">
    <source>
        <dbReference type="ARBA" id="ARBA00021528"/>
    </source>
</evidence>
<evidence type="ECO:0000313" key="9">
    <source>
        <dbReference type="Proteomes" id="UP000192902"/>
    </source>
</evidence>
<evidence type="ECO:0000256" key="4">
    <source>
        <dbReference type="ARBA" id="ARBA00022679"/>
    </source>
</evidence>
<dbReference type="EC" id="2.3.1.8" evidence="2"/>
<evidence type="ECO:0000256" key="5">
    <source>
        <dbReference type="ARBA" id="ARBA00023315"/>
    </source>
</evidence>
<dbReference type="InterPro" id="IPR042112">
    <property type="entry name" value="P_AcTrfase_dom2"/>
</dbReference>
<dbReference type="Proteomes" id="UP000192902">
    <property type="component" value="Chromosome"/>
</dbReference>
<dbReference type="KEGG" id="ccun:CCUN_0788"/>
<keyword evidence="4 8" id="KW-0808">Transferase</keyword>
<dbReference type="RefSeq" id="WP_027306142.1">
    <property type="nucleotide sequence ID" value="NZ_CP020867.1"/>
</dbReference>
<organism evidence="8 9">
    <name type="scientific">Campylobacter cuniculorum DSM 23162 = LMG 24588</name>
    <dbReference type="NCBI Taxonomy" id="1121267"/>
    <lineage>
        <taxon>Bacteria</taxon>
        <taxon>Pseudomonadati</taxon>
        <taxon>Campylobacterota</taxon>
        <taxon>Epsilonproteobacteria</taxon>
        <taxon>Campylobacterales</taxon>
        <taxon>Campylobacteraceae</taxon>
        <taxon>Campylobacter</taxon>
    </lineage>
</organism>
<accession>A0A1W6BWG2</accession>